<dbReference type="Gene3D" id="3.40.50.880">
    <property type="match status" value="1"/>
</dbReference>
<dbReference type="UniPathway" id="UPA00148">
    <property type="reaction ID" value="UER00231"/>
</dbReference>
<dbReference type="SUPFAM" id="SSF52540">
    <property type="entry name" value="P-loop containing nucleoside triphosphate hydrolases"/>
    <property type="match status" value="1"/>
</dbReference>
<dbReference type="InterPro" id="IPR011698">
    <property type="entry name" value="GATase_3"/>
</dbReference>
<comment type="cofactor">
    <cofactor evidence="1 7">
        <name>Mg(2+)</name>
        <dbReference type="ChEBI" id="CHEBI:18420"/>
    </cofactor>
</comment>
<dbReference type="InterPro" id="IPR004484">
    <property type="entry name" value="CbiA/CobB_synth"/>
</dbReference>
<dbReference type="PANTHER" id="PTHR43873">
    <property type="entry name" value="COBYRINATE A,C-DIAMIDE SYNTHASE"/>
    <property type="match status" value="1"/>
</dbReference>
<comment type="miscellaneous">
    <text evidence="7">The a and c carboxylates of cobyrinate are activated for nucleophilic attack via formation of a phosphorylated intermediate by ATP. CbiA catalyzes first the amidation of the c-carboxylate, and then that of the a-carboxylate.</text>
</comment>
<dbReference type="RefSeq" id="WP_134214269.1">
    <property type="nucleotide sequence ID" value="NZ_QFFZ01000028.1"/>
</dbReference>
<organism evidence="10 11">
    <name type="scientific">Pelotomaculum propionicicum</name>
    <dbReference type="NCBI Taxonomy" id="258475"/>
    <lineage>
        <taxon>Bacteria</taxon>
        <taxon>Bacillati</taxon>
        <taxon>Bacillota</taxon>
        <taxon>Clostridia</taxon>
        <taxon>Eubacteriales</taxon>
        <taxon>Desulfotomaculaceae</taxon>
        <taxon>Pelotomaculum</taxon>
    </lineage>
</organism>
<dbReference type="InterPro" id="IPR002586">
    <property type="entry name" value="CobQ/CobB/MinD/ParA_Nub-bd_dom"/>
</dbReference>
<protein>
    <recommendedName>
        <fullName evidence="7">Cobyrinate a,c-diamide synthase</fullName>
        <ecNumber evidence="7">6.3.5.11</ecNumber>
    </recommendedName>
    <alternativeName>
        <fullName evidence="7">Cobyrinic acid a,c-diamide synthetase</fullName>
    </alternativeName>
</protein>
<evidence type="ECO:0000313" key="11">
    <source>
        <dbReference type="Proteomes" id="UP000297597"/>
    </source>
</evidence>
<dbReference type="CDD" id="cd03130">
    <property type="entry name" value="GATase1_CobB"/>
    <property type="match status" value="1"/>
</dbReference>
<dbReference type="EMBL" id="QFFZ01000028">
    <property type="protein sequence ID" value="TEB10343.1"/>
    <property type="molecule type" value="Genomic_DNA"/>
</dbReference>
<evidence type="ECO:0000256" key="7">
    <source>
        <dbReference type="HAMAP-Rule" id="MF_00027"/>
    </source>
</evidence>
<evidence type="ECO:0000313" key="10">
    <source>
        <dbReference type="EMBL" id="TEB10343.1"/>
    </source>
</evidence>
<dbReference type="Proteomes" id="UP000297597">
    <property type="component" value="Unassembled WGS sequence"/>
</dbReference>
<comment type="similarity">
    <text evidence="7">Belongs to the CobB/CbiA family.</text>
</comment>
<dbReference type="CDD" id="cd05388">
    <property type="entry name" value="CobB_N"/>
    <property type="match status" value="1"/>
</dbReference>
<dbReference type="PROSITE" id="PS51274">
    <property type="entry name" value="GATASE_COBBQ"/>
    <property type="match status" value="1"/>
</dbReference>
<dbReference type="Pfam" id="PF01656">
    <property type="entry name" value="CbiA"/>
    <property type="match status" value="1"/>
</dbReference>
<keyword evidence="2 7" id="KW-0436">Ligase</keyword>
<comment type="catalytic activity">
    <reaction evidence="7">
        <text>cob(II)yrinate + 2 L-glutamine + 2 ATP + 2 H2O = cob(II)yrinate a,c diamide + 2 L-glutamate + 2 ADP + 2 phosphate + 2 H(+)</text>
        <dbReference type="Rhea" id="RHEA:26289"/>
        <dbReference type="ChEBI" id="CHEBI:15377"/>
        <dbReference type="ChEBI" id="CHEBI:15378"/>
        <dbReference type="ChEBI" id="CHEBI:29985"/>
        <dbReference type="ChEBI" id="CHEBI:30616"/>
        <dbReference type="ChEBI" id="CHEBI:43474"/>
        <dbReference type="ChEBI" id="CHEBI:58359"/>
        <dbReference type="ChEBI" id="CHEBI:58537"/>
        <dbReference type="ChEBI" id="CHEBI:58894"/>
        <dbReference type="ChEBI" id="CHEBI:456216"/>
        <dbReference type="EC" id="6.3.5.11"/>
    </reaction>
</comment>
<dbReference type="Gene3D" id="3.40.50.300">
    <property type="entry name" value="P-loop containing nucleotide triphosphate hydrolases"/>
    <property type="match status" value="1"/>
</dbReference>
<dbReference type="GO" id="GO:0042242">
    <property type="term" value="F:cobyrinic acid a,c-diamide synthase activity"/>
    <property type="evidence" value="ECO:0007669"/>
    <property type="project" value="UniProtKB-UniRule"/>
</dbReference>
<dbReference type="GO" id="GO:0005524">
    <property type="term" value="F:ATP binding"/>
    <property type="evidence" value="ECO:0007669"/>
    <property type="project" value="UniProtKB-UniRule"/>
</dbReference>
<proteinExistence type="inferred from homology"/>
<name>A0A4Y7RNA4_9FIRM</name>
<keyword evidence="4 7" id="KW-0067">ATP-binding</keyword>
<keyword evidence="6 7" id="KW-0315">Glutamine amidotransferase</keyword>
<dbReference type="InterPro" id="IPR027417">
    <property type="entry name" value="P-loop_NTPase"/>
</dbReference>
<dbReference type="SUPFAM" id="SSF52317">
    <property type="entry name" value="Class I glutamine amidotransferase-like"/>
    <property type="match status" value="1"/>
</dbReference>
<dbReference type="Pfam" id="PF07685">
    <property type="entry name" value="GATase_3"/>
    <property type="match status" value="1"/>
</dbReference>
<sequence>MGKLTNMPRLVIAAPQGRSGKTTISVGLMSGLTAKGFTVQPFKKGPDYIDPSWLTMVTGRQCCNLDSFMMGREALQQSFLKYARSADISIVEGAMGIFDGVDLAGSGSTGEVAKAINAPVILVVDTTRMTRSVAAMVMGFQHFDPDLVIAGVILNNVARPRHESMLRSSVEHYCGIPVLGAMPKNNALKIPNRHLGLIPANETASLHAVLEEVKTTAIKHLDLEKLVEIARSAPPVLVNDEIKSGKETYKLHSRKEKPVIGIFKDQSFTFYYRENLEALEGAGAELLYIDSLNDPELPDVDALYIGGGFPELFAAELEKNKSLRGAVKAKVEENLPVYAECGGLMYLGRSLIWRDQTYQMCGVLPFDVIMSDKPQGHGYVELEVSGENPYFNVGEVIRGHEFHHSRLINLEPGQAGVAYNVKRGTGMGDGIDGLVYKNVMASYTHLHAVSVPQWARNLVSQAENYRMRSSQLEEKAVLAETA</sequence>
<dbReference type="InterPro" id="IPR029062">
    <property type="entry name" value="Class_I_gatase-like"/>
</dbReference>
<comment type="function">
    <text evidence="7">Catalyzes the ATP-dependent amidation of the two carboxylate groups at positions a and c of cobyrinate, using either L-glutamine or ammonia as the nitrogen source.</text>
</comment>
<feature type="site" description="Increases nucleophilicity of active site Cys" evidence="7">
    <location>
        <position position="445"/>
    </location>
</feature>
<keyword evidence="5 7" id="KW-0460">Magnesium</keyword>
<dbReference type="HAMAP" id="MF_00027">
    <property type="entry name" value="CobB_CbiA"/>
    <property type="match status" value="1"/>
</dbReference>
<feature type="domain" description="CobB/CobQ-like glutamine amidotransferase" evidence="9">
    <location>
        <begin position="260"/>
        <end position="448"/>
    </location>
</feature>
<gene>
    <name evidence="10" type="primary">cbiA_2</name>
    <name evidence="7" type="synonym">cbiA</name>
    <name evidence="10" type="ORF">Pmgp_02445</name>
</gene>
<dbReference type="OrthoDB" id="9764035at2"/>
<dbReference type="NCBIfam" id="TIGR00379">
    <property type="entry name" value="cobB"/>
    <property type="match status" value="1"/>
</dbReference>
<keyword evidence="3 7" id="KW-0547">Nucleotide-binding</keyword>
<accession>A0A4Y7RNA4</accession>
<dbReference type="EC" id="6.3.5.11" evidence="7"/>
<comment type="pathway">
    <text evidence="7">Cofactor biosynthesis; adenosylcobalamin biosynthesis; cob(II)yrinate a,c-diamide from sirohydrochlorin (anaerobic route): step 10/10.</text>
</comment>
<evidence type="ECO:0000259" key="9">
    <source>
        <dbReference type="Pfam" id="PF07685"/>
    </source>
</evidence>
<feature type="active site" description="Nucleophile" evidence="7">
    <location>
        <position position="341"/>
    </location>
</feature>
<dbReference type="AlphaFoldDB" id="A0A4Y7RNA4"/>
<evidence type="ECO:0000256" key="3">
    <source>
        <dbReference type="ARBA" id="ARBA00022741"/>
    </source>
</evidence>
<evidence type="ECO:0000256" key="4">
    <source>
        <dbReference type="ARBA" id="ARBA00022840"/>
    </source>
</evidence>
<feature type="domain" description="CobQ/CobB/MinD/ParA nucleotide binding" evidence="8">
    <location>
        <begin position="10"/>
        <end position="195"/>
    </location>
</feature>
<keyword evidence="7" id="KW-0169">Cobalamin biosynthesis</keyword>
<dbReference type="NCBIfam" id="NF002204">
    <property type="entry name" value="PRK01077.1"/>
    <property type="match status" value="1"/>
</dbReference>
<reference evidence="10 11" key="1">
    <citation type="journal article" date="2018" name="Environ. Microbiol.">
        <title>Novel energy conservation strategies and behaviour of Pelotomaculum schinkii driving syntrophic propionate catabolism.</title>
        <authorList>
            <person name="Hidalgo-Ahumada C.A.P."/>
            <person name="Nobu M.K."/>
            <person name="Narihiro T."/>
            <person name="Tamaki H."/>
            <person name="Liu W.T."/>
            <person name="Kamagata Y."/>
            <person name="Stams A.J.M."/>
            <person name="Imachi H."/>
            <person name="Sousa D.Z."/>
        </authorList>
    </citation>
    <scope>NUCLEOTIDE SEQUENCE [LARGE SCALE GENOMIC DNA]</scope>
    <source>
        <strain evidence="10 11">MGP</strain>
    </source>
</reference>
<keyword evidence="11" id="KW-1185">Reference proteome</keyword>
<dbReference type="PANTHER" id="PTHR43873:SF1">
    <property type="entry name" value="COBYRINATE A,C-DIAMIDE SYNTHASE"/>
    <property type="match status" value="1"/>
</dbReference>
<comment type="caution">
    <text evidence="10">The sequence shown here is derived from an EMBL/GenBank/DDBJ whole genome shotgun (WGS) entry which is preliminary data.</text>
</comment>
<evidence type="ECO:0000256" key="5">
    <source>
        <dbReference type="ARBA" id="ARBA00022842"/>
    </source>
</evidence>
<comment type="domain">
    <text evidence="7">Comprises of two domains. The C-terminal domain contains the binding site for glutamine and catalyzes the hydrolysis of this substrate to glutamate and ammonia. The N-terminal domain is anticipated to bind ATP and cobyrinate and catalyzes the ultimate synthesis of the diamide product. The ammonia produced via the glutaminase domain is probably translocated to the adjacent domain via a molecular tunnel, where it reacts with an activated intermediate.</text>
</comment>
<evidence type="ECO:0000259" key="8">
    <source>
        <dbReference type="Pfam" id="PF01656"/>
    </source>
</evidence>
<evidence type="ECO:0000256" key="2">
    <source>
        <dbReference type="ARBA" id="ARBA00022598"/>
    </source>
</evidence>
<evidence type="ECO:0000256" key="6">
    <source>
        <dbReference type="ARBA" id="ARBA00022962"/>
    </source>
</evidence>
<evidence type="ECO:0000256" key="1">
    <source>
        <dbReference type="ARBA" id="ARBA00001946"/>
    </source>
</evidence>
<dbReference type="GO" id="GO:0009236">
    <property type="term" value="P:cobalamin biosynthetic process"/>
    <property type="evidence" value="ECO:0007669"/>
    <property type="project" value="UniProtKB-UniRule"/>
</dbReference>